<accession>A0A1X6P4B2</accession>
<protein>
    <submittedName>
        <fullName evidence="11">Uncharacterized protein</fullName>
    </submittedName>
</protein>
<dbReference type="EMBL" id="KV918892">
    <property type="protein sequence ID" value="OSX75729.1"/>
    <property type="molecule type" value="Genomic_DNA"/>
</dbReference>
<evidence type="ECO:0000256" key="2">
    <source>
        <dbReference type="ARBA" id="ARBA00006375"/>
    </source>
</evidence>
<sequence length="332" mass="32980">MVADVVAGLSASAAAIGVTYPLDTLRTRAQASLLSTTVPTTQLAAGWTSAAAGAVATSTAKVLVRTATGGALPALSSLVASAVGVPFDVAKTRAQAGVGPPKAAAAAAANGLVARCSAALPGWTATLARDVPFAAVEVVGLLALRAVLVHRAASSRRQAAASSTGAGGAGAAAPASGLRPPAAGGLFGPPAGAASGWGMVAGGVAVTAAAAAITTPLDVIKTQLMAAKRPGGTWRSVGKRTVDVARKKAGVRILFKGVGPRTAAAALAPLVFLGVFGAVRRTVGGRWGGARPAPPARGGCTRARRRRRPRRRQRRPCGRRWSRQGRSGAARR</sequence>
<evidence type="ECO:0000256" key="10">
    <source>
        <dbReference type="SAM" id="MobiDB-lite"/>
    </source>
</evidence>
<evidence type="ECO:0000256" key="1">
    <source>
        <dbReference type="ARBA" id="ARBA00004141"/>
    </source>
</evidence>
<dbReference type="SUPFAM" id="SSF103506">
    <property type="entry name" value="Mitochondrial carrier"/>
    <property type="match status" value="1"/>
</dbReference>
<evidence type="ECO:0000256" key="5">
    <source>
        <dbReference type="ARBA" id="ARBA00022737"/>
    </source>
</evidence>
<keyword evidence="12" id="KW-1185">Reference proteome</keyword>
<dbReference type="Pfam" id="PF00153">
    <property type="entry name" value="Mito_carr"/>
    <property type="match status" value="1"/>
</dbReference>
<evidence type="ECO:0000256" key="4">
    <source>
        <dbReference type="ARBA" id="ARBA00022692"/>
    </source>
</evidence>
<dbReference type="OrthoDB" id="276989at2759"/>
<evidence type="ECO:0000313" key="11">
    <source>
        <dbReference type="EMBL" id="OSX75729.1"/>
    </source>
</evidence>
<dbReference type="InterPro" id="IPR018108">
    <property type="entry name" value="MCP_transmembrane"/>
</dbReference>
<evidence type="ECO:0000256" key="9">
    <source>
        <dbReference type="RuleBase" id="RU000488"/>
    </source>
</evidence>
<evidence type="ECO:0000256" key="6">
    <source>
        <dbReference type="ARBA" id="ARBA00022989"/>
    </source>
</evidence>
<comment type="subcellular location">
    <subcellularLocation>
        <location evidence="1">Membrane</location>
        <topology evidence="1">Multi-pass membrane protein</topology>
    </subcellularLocation>
</comment>
<proteinExistence type="inferred from homology"/>
<dbReference type="Proteomes" id="UP000218209">
    <property type="component" value="Unassembled WGS sequence"/>
</dbReference>
<keyword evidence="5" id="KW-0677">Repeat</keyword>
<keyword evidence="6" id="KW-1133">Transmembrane helix</keyword>
<keyword evidence="7 8" id="KW-0472">Membrane</keyword>
<feature type="repeat" description="Solcar" evidence="8">
    <location>
        <begin position="197"/>
        <end position="282"/>
    </location>
</feature>
<evidence type="ECO:0000256" key="7">
    <source>
        <dbReference type="ARBA" id="ARBA00023136"/>
    </source>
</evidence>
<dbReference type="PANTHER" id="PTHR45667">
    <property type="entry name" value="S-ADENOSYLMETHIONINE MITOCHONDRIAL CARRIER PROTEIN"/>
    <property type="match status" value="1"/>
</dbReference>
<evidence type="ECO:0000256" key="8">
    <source>
        <dbReference type="PROSITE-ProRule" id="PRU00282"/>
    </source>
</evidence>
<dbReference type="AlphaFoldDB" id="A0A1X6P4B2"/>
<feature type="compositionally biased region" description="Basic residues" evidence="10">
    <location>
        <begin position="302"/>
        <end position="332"/>
    </location>
</feature>
<comment type="similarity">
    <text evidence="2 9">Belongs to the mitochondrial carrier (TC 2.A.29) family.</text>
</comment>
<dbReference type="GO" id="GO:0016020">
    <property type="term" value="C:membrane"/>
    <property type="evidence" value="ECO:0007669"/>
    <property type="project" value="UniProtKB-SubCell"/>
</dbReference>
<dbReference type="PROSITE" id="PS50920">
    <property type="entry name" value="SOLCAR"/>
    <property type="match status" value="1"/>
</dbReference>
<gene>
    <name evidence="11" type="ORF">BU14_0223s0002</name>
</gene>
<dbReference type="InterPro" id="IPR023395">
    <property type="entry name" value="MCP_dom_sf"/>
</dbReference>
<feature type="region of interest" description="Disordered" evidence="10">
    <location>
        <begin position="287"/>
        <end position="332"/>
    </location>
</feature>
<keyword evidence="4 8" id="KW-0812">Transmembrane</keyword>
<keyword evidence="3 9" id="KW-0813">Transport</keyword>
<evidence type="ECO:0000313" key="12">
    <source>
        <dbReference type="Proteomes" id="UP000218209"/>
    </source>
</evidence>
<reference evidence="11 12" key="1">
    <citation type="submission" date="2017-03" db="EMBL/GenBank/DDBJ databases">
        <title>WGS assembly of Porphyra umbilicalis.</title>
        <authorList>
            <person name="Brawley S.H."/>
            <person name="Blouin N.A."/>
            <person name="Ficko-Blean E."/>
            <person name="Wheeler G.L."/>
            <person name="Lohr M."/>
            <person name="Goodson H.V."/>
            <person name="Jenkins J.W."/>
            <person name="Blaby-Haas C.E."/>
            <person name="Helliwell K.E."/>
            <person name="Chan C."/>
            <person name="Marriage T."/>
            <person name="Bhattacharya D."/>
            <person name="Klein A.S."/>
            <person name="Badis Y."/>
            <person name="Brodie J."/>
            <person name="Cao Y."/>
            <person name="Collen J."/>
            <person name="Dittami S.M."/>
            <person name="Gachon C.M."/>
            <person name="Green B.R."/>
            <person name="Karpowicz S."/>
            <person name="Kim J.W."/>
            <person name="Kudahl U."/>
            <person name="Lin S."/>
            <person name="Michel G."/>
            <person name="Mittag M."/>
            <person name="Olson B.J."/>
            <person name="Pangilinan J."/>
            <person name="Peng Y."/>
            <person name="Qiu H."/>
            <person name="Shu S."/>
            <person name="Singer J.T."/>
            <person name="Smith A.G."/>
            <person name="Sprecher B.N."/>
            <person name="Wagner V."/>
            <person name="Wang W."/>
            <person name="Wang Z.-Y."/>
            <person name="Yan J."/>
            <person name="Yarish C."/>
            <person name="Zoeuner-Riek S."/>
            <person name="Zhuang Y."/>
            <person name="Zou Y."/>
            <person name="Lindquist E.A."/>
            <person name="Grimwood J."/>
            <person name="Barry K."/>
            <person name="Rokhsar D.S."/>
            <person name="Schmutz J."/>
            <person name="Stiller J.W."/>
            <person name="Grossman A.R."/>
            <person name="Prochnik S.E."/>
        </authorList>
    </citation>
    <scope>NUCLEOTIDE SEQUENCE [LARGE SCALE GENOMIC DNA]</scope>
    <source>
        <strain evidence="11">4086291</strain>
    </source>
</reference>
<name>A0A1X6P4B2_PORUM</name>
<organism evidence="11 12">
    <name type="scientific">Porphyra umbilicalis</name>
    <name type="common">Purple laver</name>
    <name type="synonym">Red alga</name>
    <dbReference type="NCBI Taxonomy" id="2786"/>
    <lineage>
        <taxon>Eukaryota</taxon>
        <taxon>Rhodophyta</taxon>
        <taxon>Bangiophyceae</taxon>
        <taxon>Bangiales</taxon>
        <taxon>Bangiaceae</taxon>
        <taxon>Porphyra</taxon>
    </lineage>
</organism>
<evidence type="ECO:0000256" key="3">
    <source>
        <dbReference type="ARBA" id="ARBA00022448"/>
    </source>
</evidence>
<dbReference type="Gene3D" id="1.50.40.10">
    <property type="entry name" value="Mitochondrial carrier domain"/>
    <property type="match status" value="1"/>
</dbReference>